<dbReference type="AlphaFoldDB" id="A0A2V3AAV5"/>
<sequence>MTFLNKMNHKNPPSLVWEDSLAEVLSLNIHLYMTSVVQRIVPNLLLLRRKNYGVMWRHP</sequence>
<organism evidence="1 2">
    <name type="scientific">Cytobacillus oceanisediminis</name>
    <dbReference type="NCBI Taxonomy" id="665099"/>
    <lineage>
        <taxon>Bacteria</taxon>
        <taxon>Bacillati</taxon>
        <taxon>Bacillota</taxon>
        <taxon>Bacilli</taxon>
        <taxon>Bacillales</taxon>
        <taxon>Bacillaceae</taxon>
        <taxon>Cytobacillus</taxon>
    </lineage>
</organism>
<accession>A0A2V3AAV5</accession>
<gene>
    <name evidence="1" type="ORF">DFO73_101648</name>
</gene>
<dbReference type="EMBL" id="QGTW01000001">
    <property type="protein sequence ID" value="PWW32384.1"/>
    <property type="molecule type" value="Genomic_DNA"/>
</dbReference>
<evidence type="ECO:0000313" key="1">
    <source>
        <dbReference type="EMBL" id="PWW32384.1"/>
    </source>
</evidence>
<evidence type="ECO:0000313" key="2">
    <source>
        <dbReference type="Proteomes" id="UP000247150"/>
    </source>
</evidence>
<dbReference type="Proteomes" id="UP000247150">
    <property type="component" value="Unassembled WGS sequence"/>
</dbReference>
<comment type="caution">
    <text evidence="1">The sequence shown here is derived from an EMBL/GenBank/DDBJ whole genome shotgun (WGS) entry which is preliminary data.</text>
</comment>
<reference evidence="1 2" key="1">
    <citation type="submission" date="2018-05" db="EMBL/GenBank/DDBJ databases">
        <title>Freshwater and sediment microbial communities from various areas in North America, analyzing microbe dynamics in response to fracking.</title>
        <authorList>
            <person name="Lamendella R."/>
        </authorList>
    </citation>
    <scope>NUCLEOTIDE SEQUENCE [LARGE SCALE GENOMIC DNA]</scope>
    <source>
        <strain evidence="1 2">15_TX</strain>
    </source>
</reference>
<proteinExistence type="predicted"/>
<protein>
    <submittedName>
        <fullName evidence="1">Uncharacterized protein</fullName>
    </submittedName>
</protein>
<name>A0A2V3AAV5_9BACI</name>